<protein>
    <submittedName>
        <fullName evidence="1">Uncharacterized protein</fullName>
    </submittedName>
</protein>
<evidence type="ECO:0000313" key="2">
    <source>
        <dbReference type="Proteomes" id="UP000598174"/>
    </source>
</evidence>
<comment type="caution">
    <text evidence="1">The sequence shown here is derived from an EMBL/GenBank/DDBJ whole genome shotgun (WGS) entry which is preliminary data.</text>
</comment>
<keyword evidence="2" id="KW-1185">Reference proteome</keyword>
<name>A0A919J751_9ACTN</name>
<sequence>MFGDVTTPTFPGRPVSCCEGGTCSTAYAPVTLTYRAADDVRVGSLNGTAPAKAALSVTSTSWNSGVRPNTTTTFTISAKDWPGRARRGELGQTLR</sequence>
<dbReference type="AlphaFoldDB" id="A0A919J751"/>
<proteinExistence type="predicted"/>
<organism evidence="1 2">
    <name type="scientific">Paractinoplanes ferrugineus</name>
    <dbReference type="NCBI Taxonomy" id="113564"/>
    <lineage>
        <taxon>Bacteria</taxon>
        <taxon>Bacillati</taxon>
        <taxon>Actinomycetota</taxon>
        <taxon>Actinomycetes</taxon>
        <taxon>Micromonosporales</taxon>
        <taxon>Micromonosporaceae</taxon>
        <taxon>Paractinoplanes</taxon>
    </lineage>
</organism>
<accession>A0A919J751</accession>
<reference evidence="1" key="1">
    <citation type="submission" date="2021-01" db="EMBL/GenBank/DDBJ databases">
        <title>Whole genome shotgun sequence of Actinoplanes ferrugineus NBRC 15555.</title>
        <authorList>
            <person name="Komaki H."/>
            <person name="Tamura T."/>
        </authorList>
    </citation>
    <scope>NUCLEOTIDE SEQUENCE</scope>
    <source>
        <strain evidence="1">NBRC 15555</strain>
    </source>
</reference>
<dbReference type="Proteomes" id="UP000598174">
    <property type="component" value="Unassembled WGS sequence"/>
</dbReference>
<gene>
    <name evidence="1" type="ORF">Afe05nite_63970</name>
</gene>
<evidence type="ECO:0000313" key="1">
    <source>
        <dbReference type="EMBL" id="GIE14557.1"/>
    </source>
</evidence>
<dbReference type="EMBL" id="BOMM01000056">
    <property type="protein sequence ID" value="GIE14557.1"/>
    <property type="molecule type" value="Genomic_DNA"/>
</dbReference>